<comment type="caution">
    <text evidence="1">The sequence shown here is derived from an EMBL/GenBank/DDBJ whole genome shotgun (WGS) entry which is preliminary data.</text>
</comment>
<organism evidence="1 2">
    <name type="scientific">Candidatus Ruania gallistercoris</name>
    <dbReference type="NCBI Taxonomy" id="2838746"/>
    <lineage>
        <taxon>Bacteria</taxon>
        <taxon>Bacillati</taxon>
        <taxon>Actinomycetota</taxon>
        <taxon>Actinomycetes</taxon>
        <taxon>Micrococcales</taxon>
        <taxon>Ruaniaceae</taxon>
        <taxon>Ruania</taxon>
    </lineage>
</organism>
<evidence type="ECO:0000313" key="1">
    <source>
        <dbReference type="EMBL" id="HIZ34730.1"/>
    </source>
</evidence>
<sequence length="140" mass="15643">MFDDGDPYLARVRQVCLAFPDATEKVAHGRPTFRSQKVFVVYGGGTKGSASTRQQYDHSLLLLPDAGEKPALEEDPHYFLPAYYGPYGWIGWNLTCDGAAPDEVDWGEVFELVHASYRGLSSPDQVRRLDERDLTPSDFG</sequence>
<gene>
    <name evidence="1" type="ORF">H9815_03040</name>
</gene>
<accession>A0A9D2J2P3</accession>
<dbReference type="InterPro" id="IPR058532">
    <property type="entry name" value="YjbR/MT2646/Rv2570-like"/>
</dbReference>
<dbReference type="InterPro" id="IPR038056">
    <property type="entry name" value="YjbR-like_sf"/>
</dbReference>
<dbReference type="Proteomes" id="UP000824037">
    <property type="component" value="Unassembled WGS sequence"/>
</dbReference>
<dbReference type="GO" id="GO:0003677">
    <property type="term" value="F:DNA binding"/>
    <property type="evidence" value="ECO:0007669"/>
    <property type="project" value="UniProtKB-KW"/>
</dbReference>
<dbReference type="Gene3D" id="3.90.1150.30">
    <property type="match status" value="1"/>
</dbReference>
<dbReference type="SUPFAM" id="SSF142906">
    <property type="entry name" value="YjbR-like"/>
    <property type="match status" value="1"/>
</dbReference>
<name>A0A9D2J2P3_9MICO</name>
<reference evidence="1" key="2">
    <citation type="submission" date="2021-04" db="EMBL/GenBank/DDBJ databases">
        <authorList>
            <person name="Gilroy R."/>
        </authorList>
    </citation>
    <scope>NUCLEOTIDE SEQUENCE</scope>
    <source>
        <strain evidence="1">ChiGjej4B4-7305</strain>
    </source>
</reference>
<evidence type="ECO:0000313" key="2">
    <source>
        <dbReference type="Proteomes" id="UP000824037"/>
    </source>
</evidence>
<reference evidence="1" key="1">
    <citation type="journal article" date="2021" name="PeerJ">
        <title>Extensive microbial diversity within the chicken gut microbiome revealed by metagenomics and culture.</title>
        <authorList>
            <person name="Gilroy R."/>
            <person name="Ravi A."/>
            <person name="Getino M."/>
            <person name="Pursley I."/>
            <person name="Horton D.L."/>
            <person name="Alikhan N.F."/>
            <person name="Baker D."/>
            <person name="Gharbi K."/>
            <person name="Hall N."/>
            <person name="Watson M."/>
            <person name="Adriaenssens E.M."/>
            <person name="Foster-Nyarko E."/>
            <person name="Jarju S."/>
            <person name="Secka A."/>
            <person name="Antonio M."/>
            <person name="Oren A."/>
            <person name="Chaudhuri R.R."/>
            <person name="La Ragione R."/>
            <person name="Hildebrand F."/>
            <person name="Pallen M.J."/>
        </authorList>
    </citation>
    <scope>NUCLEOTIDE SEQUENCE</scope>
    <source>
        <strain evidence="1">ChiGjej4B4-7305</strain>
    </source>
</reference>
<proteinExistence type="predicted"/>
<dbReference type="Pfam" id="PF04237">
    <property type="entry name" value="YjbR"/>
    <property type="match status" value="1"/>
</dbReference>
<keyword evidence="1" id="KW-0238">DNA-binding</keyword>
<protein>
    <submittedName>
        <fullName evidence="1">MmcQ/YjbR family DNA-binding protein</fullName>
    </submittedName>
</protein>
<dbReference type="AlphaFoldDB" id="A0A9D2J2P3"/>
<dbReference type="EMBL" id="DXBY01000055">
    <property type="protein sequence ID" value="HIZ34730.1"/>
    <property type="molecule type" value="Genomic_DNA"/>
</dbReference>